<dbReference type="InterPro" id="IPR052194">
    <property type="entry name" value="MESH1"/>
</dbReference>
<dbReference type="AlphaFoldDB" id="A0ABD6AUJ6"/>
<comment type="caution">
    <text evidence="1">The sequence shown here is derived from an EMBL/GenBank/DDBJ whole genome shotgun (WGS) entry which is preliminary data.</text>
</comment>
<proteinExistence type="predicted"/>
<dbReference type="PANTHER" id="PTHR46246:SF1">
    <property type="entry name" value="GUANOSINE-3',5'-BIS(DIPHOSPHATE) 3'-PYROPHOSPHOHYDROLASE MESH1"/>
    <property type="match status" value="1"/>
</dbReference>
<evidence type="ECO:0000313" key="1">
    <source>
        <dbReference type="EMBL" id="MFD1513426.1"/>
    </source>
</evidence>
<dbReference type="SUPFAM" id="SSF109604">
    <property type="entry name" value="HD-domain/PDEase-like"/>
    <property type="match status" value="1"/>
</dbReference>
<sequence>MTAILPPVMLEDADEVTPSPLGFVASVRVTFEHSLDVDAHSGQTDKADATYIRHPLRVMTQMDTDRERVVAVLHDVVEDTPCTLEEIESEFDAEVRQAVDALTKRNCESYNEFVNRAAENPLARRVKVADIEDNMDLTRLGSVSDSVLEKQATYHDAWTRLHESTPL</sequence>
<organism evidence="1 2">
    <name type="scientific">Halomarina rubra</name>
    <dbReference type="NCBI Taxonomy" id="2071873"/>
    <lineage>
        <taxon>Archaea</taxon>
        <taxon>Methanobacteriati</taxon>
        <taxon>Methanobacteriota</taxon>
        <taxon>Stenosarchaea group</taxon>
        <taxon>Halobacteria</taxon>
        <taxon>Halobacteriales</taxon>
        <taxon>Natronomonadaceae</taxon>
        <taxon>Halomarina</taxon>
    </lineage>
</organism>
<dbReference type="Proteomes" id="UP001597187">
    <property type="component" value="Unassembled WGS sequence"/>
</dbReference>
<protein>
    <submittedName>
        <fullName evidence="1">HD domain-containing protein</fullName>
    </submittedName>
</protein>
<reference evidence="1 2" key="1">
    <citation type="journal article" date="2019" name="Int. J. Syst. Evol. Microbiol.">
        <title>The Global Catalogue of Microorganisms (GCM) 10K type strain sequencing project: providing services to taxonomists for standard genome sequencing and annotation.</title>
        <authorList>
            <consortium name="The Broad Institute Genomics Platform"/>
            <consortium name="The Broad Institute Genome Sequencing Center for Infectious Disease"/>
            <person name="Wu L."/>
            <person name="Ma J."/>
        </authorList>
    </citation>
    <scope>NUCLEOTIDE SEQUENCE [LARGE SCALE GENOMIC DNA]</scope>
    <source>
        <strain evidence="1 2">CGMCC 1.12563</strain>
    </source>
</reference>
<gene>
    <name evidence="1" type="ORF">ACFSBT_09065</name>
</gene>
<evidence type="ECO:0000313" key="2">
    <source>
        <dbReference type="Proteomes" id="UP001597187"/>
    </source>
</evidence>
<accession>A0ABD6AUJ6</accession>
<name>A0ABD6AUJ6_9EURY</name>
<dbReference type="PANTHER" id="PTHR46246">
    <property type="entry name" value="GUANOSINE-3',5'-BIS(DIPHOSPHATE) 3'-PYROPHOSPHOHYDROLASE MESH1"/>
    <property type="match status" value="1"/>
</dbReference>
<dbReference type="EMBL" id="JBHUDC010000003">
    <property type="protein sequence ID" value="MFD1513426.1"/>
    <property type="molecule type" value="Genomic_DNA"/>
</dbReference>
<dbReference type="RefSeq" id="WP_250873380.1">
    <property type="nucleotide sequence ID" value="NZ_JALXFV010000003.1"/>
</dbReference>
<keyword evidence="2" id="KW-1185">Reference proteome</keyword>
<dbReference type="Gene3D" id="1.10.3210.10">
    <property type="entry name" value="Hypothetical protein af1432"/>
    <property type="match status" value="1"/>
</dbReference>
<dbReference type="Pfam" id="PF13328">
    <property type="entry name" value="HD_4"/>
    <property type="match status" value="1"/>
</dbReference>